<dbReference type="InterPro" id="IPR009045">
    <property type="entry name" value="Zn_M74/Hedgehog-like"/>
</dbReference>
<evidence type="ECO:0000259" key="2">
    <source>
        <dbReference type="Pfam" id="PF13539"/>
    </source>
</evidence>
<feature type="compositionally biased region" description="Basic and acidic residues" evidence="1">
    <location>
        <begin position="1"/>
        <end position="13"/>
    </location>
</feature>
<evidence type="ECO:0000313" key="3">
    <source>
        <dbReference type="EMBL" id="TGB38223.1"/>
    </source>
</evidence>
<evidence type="ECO:0000256" key="1">
    <source>
        <dbReference type="SAM" id="MobiDB-lite"/>
    </source>
</evidence>
<dbReference type="InterPro" id="IPR039561">
    <property type="entry name" value="Peptidase_M15C"/>
</dbReference>
<sequence>MPNVSRPRDHVVWKESSAPISAPCDRGNQSKSRQTSAQSPISRLRDHGGWPSPRSRVAGVGIATVRACALVVAVFTGCTAACADGAPGSVTATGTVVTVPRPGSEPEQPARVQPVDEVALGASWRPGCPVPPADLRRITLSYIGFDGQSHRGELVVHRDAVSDVIELFGELYSARFPVEKMRTVDHYPRADDELSMEDDNTSAFNCRSLQSGAWSLHAYGRAVDINPLINPYISASGDLQPVTARAYLDRSRGDQGMIRDGDVVVRTFAERGWRWGGHWHDPVDYQHFERR</sequence>
<name>A0A4Z0HKZ1_MYCPR</name>
<feature type="compositionally biased region" description="Polar residues" evidence="1">
    <location>
        <begin position="27"/>
        <end position="41"/>
    </location>
</feature>
<gene>
    <name evidence="3" type="ORF">EJD98_25185</name>
</gene>
<reference evidence="3 4" key="1">
    <citation type="submission" date="2018-12" db="EMBL/GenBank/DDBJ databases">
        <title>Draft genome sequences of Mycolicibacterium peregrinum isolated from a pig with lymphadenitis and from soil on the same Japanese pig farm.</title>
        <authorList>
            <person name="Komatsu T."/>
            <person name="Ohya K."/>
            <person name="Sawai K."/>
            <person name="Odoi J.O."/>
            <person name="Otsu K."/>
            <person name="Ota A."/>
            <person name="Ito T."/>
            <person name="Kawai M."/>
            <person name="Maruyama F."/>
        </authorList>
    </citation>
    <scope>NUCLEOTIDE SEQUENCE [LARGE SCALE GENOMIC DNA]</scope>
    <source>
        <strain evidence="3 4">138</strain>
    </source>
</reference>
<comment type="caution">
    <text evidence="3">The sequence shown here is derived from an EMBL/GenBank/DDBJ whole genome shotgun (WGS) entry which is preliminary data.</text>
</comment>
<evidence type="ECO:0000313" key="4">
    <source>
        <dbReference type="Proteomes" id="UP000297792"/>
    </source>
</evidence>
<feature type="domain" description="Peptidase M15C" evidence="2">
    <location>
        <begin position="211"/>
        <end position="289"/>
    </location>
</feature>
<organism evidence="3 4">
    <name type="scientific">Mycolicibacterium peregrinum</name>
    <name type="common">Mycobacterium peregrinum</name>
    <dbReference type="NCBI Taxonomy" id="43304"/>
    <lineage>
        <taxon>Bacteria</taxon>
        <taxon>Bacillati</taxon>
        <taxon>Actinomycetota</taxon>
        <taxon>Actinomycetes</taxon>
        <taxon>Mycobacteriales</taxon>
        <taxon>Mycobacteriaceae</taxon>
        <taxon>Mycolicibacterium</taxon>
    </lineage>
</organism>
<dbReference type="SUPFAM" id="SSF55166">
    <property type="entry name" value="Hedgehog/DD-peptidase"/>
    <property type="match status" value="1"/>
</dbReference>
<dbReference type="AlphaFoldDB" id="A0A4Z0HKZ1"/>
<dbReference type="GO" id="GO:0008233">
    <property type="term" value="F:peptidase activity"/>
    <property type="evidence" value="ECO:0007669"/>
    <property type="project" value="InterPro"/>
</dbReference>
<keyword evidence="4" id="KW-1185">Reference proteome</keyword>
<accession>A0A4Z0HKZ1</accession>
<dbReference type="Pfam" id="PF13539">
    <property type="entry name" value="Peptidase_M15_4"/>
    <property type="match status" value="1"/>
</dbReference>
<dbReference type="EMBL" id="RWKA01000017">
    <property type="protein sequence ID" value="TGB38223.1"/>
    <property type="molecule type" value="Genomic_DNA"/>
</dbReference>
<feature type="region of interest" description="Disordered" evidence="1">
    <location>
        <begin position="1"/>
        <end position="53"/>
    </location>
</feature>
<dbReference type="Gene3D" id="3.30.1380.10">
    <property type="match status" value="1"/>
</dbReference>
<proteinExistence type="predicted"/>
<protein>
    <submittedName>
        <fullName evidence="3">M15 family peptidase</fullName>
    </submittedName>
</protein>
<dbReference type="Proteomes" id="UP000297792">
    <property type="component" value="Unassembled WGS sequence"/>
</dbReference>